<name>A0AAN8ZW57_9MAGN</name>
<comment type="caution">
    <text evidence="2">The sequence shown here is derived from an EMBL/GenBank/DDBJ whole genome shotgun (WGS) entry which is preliminary data.</text>
</comment>
<organism evidence="2 3">
    <name type="scientific">Dillenia turbinata</name>
    <dbReference type="NCBI Taxonomy" id="194707"/>
    <lineage>
        <taxon>Eukaryota</taxon>
        <taxon>Viridiplantae</taxon>
        <taxon>Streptophyta</taxon>
        <taxon>Embryophyta</taxon>
        <taxon>Tracheophyta</taxon>
        <taxon>Spermatophyta</taxon>
        <taxon>Magnoliopsida</taxon>
        <taxon>eudicotyledons</taxon>
        <taxon>Gunneridae</taxon>
        <taxon>Pentapetalae</taxon>
        <taxon>Dilleniales</taxon>
        <taxon>Dilleniaceae</taxon>
        <taxon>Dillenia</taxon>
    </lineage>
</organism>
<dbReference type="GO" id="GO:0010997">
    <property type="term" value="F:anaphase-promoting complex binding"/>
    <property type="evidence" value="ECO:0007669"/>
    <property type="project" value="InterPro"/>
</dbReference>
<dbReference type="PANTHER" id="PTHR37387:SF1">
    <property type="entry name" value="PROTEIN SAMBA"/>
    <property type="match status" value="1"/>
</dbReference>
<evidence type="ECO:0000313" key="3">
    <source>
        <dbReference type="Proteomes" id="UP001370490"/>
    </source>
</evidence>
<accession>A0AAN8ZW57</accession>
<dbReference type="AlphaFoldDB" id="A0AAN8ZW57"/>
<reference evidence="2 3" key="1">
    <citation type="submission" date="2023-12" db="EMBL/GenBank/DDBJ databases">
        <title>A high-quality genome assembly for Dillenia turbinata (Dilleniales).</title>
        <authorList>
            <person name="Chanderbali A."/>
        </authorList>
    </citation>
    <scope>NUCLEOTIDE SEQUENCE [LARGE SCALE GENOMIC DNA]</scope>
    <source>
        <strain evidence="2">LSX21</strain>
        <tissue evidence="2">Leaf</tissue>
    </source>
</reference>
<proteinExistence type="predicted"/>
<gene>
    <name evidence="2" type="ORF">RJ641_000858</name>
</gene>
<protein>
    <submittedName>
        <fullName evidence="2">Uncharacterized protein</fullName>
    </submittedName>
</protein>
<dbReference type="PANTHER" id="PTHR37387">
    <property type="entry name" value="PROTEIN SAMBA"/>
    <property type="match status" value="1"/>
</dbReference>
<keyword evidence="3" id="KW-1185">Reference proteome</keyword>
<dbReference type="EMBL" id="JBAMMX010000001">
    <property type="protein sequence ID" value="KAK6947385.1"/>
    <property type="molecule type" value="Genomic_DNA"/>
</dbReference>
<evidence type="ECO:0000313" key="2">
    <source>
        <dbReference type="EMBL" id="KAK6947385.1"/>
    </source>
</evidence>
<dbReference type="GO" id="GO:0046621">
    <property type="term" value="P:negative regulation of organ growth"/>
    <property type="evidence" value="ECO:0007669"/>
    <property type="project" value="InterPro"/>
</dbReference>
<evidence type="ECO:0000256" key="1">
    <source>
        <dbReference type="SAM" id="MobiDB-lite"/>
    </source>
</evidence>
<dbReference type="InterPro" id="IPR037547">
    <property type="entry name" value="SAMBA"/>
</dbReference>
<sequence>MMNNTNSSSSSSPAHSSISSTTTAMIGLGSTNSAATLEDLHSLSALIFIQDCKDDALQTLKSDLMAALNKEVKSLDDDNWMFDGPRSRINLISRPGGFLNKNKEITRHWDLAPRP</sequence>
<dbReference type="Proteomes" id="UP001370490">
    <property type="component" value="Unassembled WGS sequence"/>
</dbReference>
<feature type="region of interest" description="Disordered" evidence="1">
    <location>
        <begin position="1"/>
        <end position="20"/>
    </location>
</feature>